<dbReference type="PANTHER" id="PTHR33775:SF2">
    <property type="entry name" value="CARDIAC-ENRICHED FHL2-INTERACTING PROTEIN"/>
    <property type="match status" value="1"/>
</dbReference>
<proteinExistence type="predicted"/>
<feature type="region of interest" description="Disordered" evidence="1">
    <location>
        <begin position="1079"/>
        <end position="1108"/>
    </location>
</feature>
<feature type="compositionally biased region" description="Polar residues" evidence="1">
    <location>
        <begin position="14"/>
        <end position="24"/>
    </location>
</feature>
<feature type="compositionally biased region" description="Basic and acidic residues" evidence="1">
    <location>
        <begin position="635"/>
        <end position="655"/>
    </location>
</feature>
<feature type="compositionally biased region" description="Basic and acidic residues" evidence="1">
    <location>
        <begin position="158"/>
        <end position="180"/>
    </location>
</feature>
<feature type="region of interest" description="Disordered" evidence="1">
    <location>
        <begin position="1170"/>
        <end position="1201"/>
    </location>
</feature>
<feature type="compositionally biased region" description="Basic and acidic residues" evidence="1">
    <location>
        <begin position="788"/>
        <end position="820"/>
    </location>
</feature>
<feature type="region of interest" description="Disordered" evidence="1">
    <location>
        <begin position="1125"/>
        <end position="1148"/>
    </location>
</feature>
<dbReference type="Pfam" id="PF15232">
    <property type="entry name" value="DUF4585"/>
    <property type="match status" value="1"/>
</dbReference>
<evidence type="ECO:0000313" key="4">
    <source>
        <dbReference type="Proteomes" id="UP000693946"/>
    </source>
</evidence>
<dbReference type="InterPro" id="IPR027838">
    <property type="entry name" value="DUF4585"/>
</dbReference>
<name>A0AAV6S6E7_SOLSE</name>
<feature type="compositionally biased region" description="Basic and acidic residues" evidence="1">
    <location>
        <begin position="1"/>
        <end position="13"/>
    </location>
</feature>
<organism evidence="3 4">
    <name type="scientific">Solea senegalensis</name>
    <name type="common">Senegalese sole</name>
    <dbReference type="NCBI Taxonomy" id="28829"/>
    <lineage>
        <taxon>Eukaryota</taxon>
        <taxon>Metazoa</taxon>
        <taxon>Chordata</taxon>
        <taxon>Craniata</taxon>
        <taxon>Vertebrata</taxon>
        <taxon>Euteleostomi</taxon>
        <taxon>Actinopterygii</taxon>
        <taxon>Neopterygii</taxon>
        <taxon>Teleostei</taxon>
        <taxon>Neoteleostei</taxon>
        <taxon>Acanthomorphata</taxon>
        <taxon>Carangaria</taxon>
        <taxon>Pleuronectiformes</taxon>
        <taxon>Pleuronectoidei</taxon>
        <taxon>Soleidae</taxon>
        <taxon>Solea</taxon>
    </lineage>
</organism>
<gene>
    <name evidence="3" type="ORF">JOB18_023947</name>
</gene>
<feature type="compositionally biased region" description="Low complexity" evidence="1">
    <location>
        <begin position="1318"/>
        <end position="1332"/>
    </location>
</feature>
<feature type="compositionally biased region" description="Basic and acidic residues" evidence="1">
    <location>
        <begin position="846"/>
        <end position="864"/>
    </location>
</feature>
<feature type="compositionally biased region" description="Polar residues" evidence="1">
    <location>
        <begin position="223"/>
        <end position="240"/>
    </location>
</feature>
<feature type="region of interest" description="Disordered" evidence="1">
    <location>
        <begin position="877"/>
        <end position="1045"/>
    </location>
</feature>
<protein>
    <recommendedName>
        <fullName evidence="2">DUF4585 domain-containing protein</fullName>
    </recommendedName>
</protein>
<feature type="region of interest" description="Disordered" evidence="1">
    <location>
        <begin position="1310"/>
        <end position="1356"/>
    </location>
</feature>
<feature type="compositionally biased region" description="Basic and acidic residues" evidence="1">
    <location>
        <begin position="477"/>
        <end position="493"/>
    </location>
</feature>
<feature type="compositionally biased region" description="Basic and acidic residues" evidence="1">
    <location>
        <begin position="266"/>
        <end position="301"/>
    </location>
</feature>
<feature type="region of interest" description="Disordered" evidence="1">
    <location>
        <begin position="780"/>
        <end position="865"/>
    </location>
</feature>
<dbReference type="EMBL" id="JAGKHQ010000007">
    <property type="protein sequence ID" value="KAG7512235.1"/>
    <property type="molecule type" value="Genomic_DNA"/>
</dbReference>
<feature type="compositionally biased region" description="Low complexity" evidence="1">
    <location>
        <begin position="656"/>
        <end position="670"/>
    </location>
</feature>
<evidence type="ECO:0000313" key="3">
    <source>
        <dbReference type="EMBL" id="KAG7512235.1"/>
    </source>
</evidence>
<feature type="domain" description="DUF4585" evidence="2">
    <location>
        <begin position="1265"/>
        <end position="1329"/>
    </location>
</feature>
<reference evidence="3 4" key="1">
    <citation type="journal article" date="2021" name="Sci. Rep.">
        <title>Chromosome anchoring in Senegalese sole (Solea senegalensis) reveals sex-associated markers and genome rearrangements in flatfish.</title>
        <authorList>
            <person name="Guerrero-Cozar I."/>
            <person name="Gomez-Garrido J."/>
            <person name="Berbel C."/>
            <person name="Martinez-Blanch J.F."/>
            <person name="Alioto T."/>
            <person name="Claros M.G."/>
            <person name="Gagnaire P.A."/>
            <person name="Manchado M."/>
        </authorList>
    </citation>
    <scope>NUCLEOTIDE SEQUENCE [LARGE SCALE GENOMIC DNA]</scope>
    <source>
        <strain evidence="3">Sse05_10M</strain>
    </source>
</reference>
<feature type="compositionally biased region" description="Basic and acidic residues" evidence="1">
    <location>
        <begin position="209"/>
        <end position="222"/>
    </location>
</feature>
<feature type="compositionally biased region" description="Basic and acidic residues" evidence="1">
    <location>
        <begin position="671"/>
        <end position="714"/>
    </location>
</feature>
<feature type="region of interest" description="Disordered" evidence="1">
    <location>
        <begin position="1391"/>
        <end position="1417"/>
    </location>
</feature>
<feature type="compositionally biased region" description="Polar residues" evidence="1">
    <location>
        <begin position="248"/>
        <end position="257"/>
    </location>
</feature>
<feature type="compositionally biased region" description="Basic and acidic residues" evidence="1">
    <location>
        <begin position="125"/>
        <end position="138"/>
    </location>
</feature>
<comment type="caution">
    <text evidence="3">The sequence shown here is derived from an EMBL/GenBank/DDBJ whole genome shotgun (WGS) entry which is preliminary data.</text>
</comment>
<feature type="compositionally biased region" description="Polar residues" evidence="1">
    <location>
        <begin position="1010"/>
        <end position="1031"/>
    </location>
</feature>
<evidence type="ECO:0000256" key="1">
    <source>
        <dbReference type="SAM" id="MobiDB-lite"/>
    </source>
</evidence>
<feature type="compositionally biased region" description="Basic and acidic residues" evidence="1">
    <location>
        <begin position="1402"/>
        <end position="1414"/>
    </location>
</feature>
<feature type="compositionally biased region" description="Basic and acidic residues" evidence="1">
    <location>
        <begin position="308"/>
        <end position="471"/>
    </location>
</feature>
<feature type="compositionally biased region" description="Basic and acidic residues" evidence="1">
    <location>
        <begin position="881"/>
        <end position="890"/>
    </location>
</feature>
<feature type="region of interest" description="Disordered" evidence="1">
    <location>
        <begin position="1"/>
        <end position="72"/>
    </location>
</feature>
<sequence length="1488" mass="170901">MEKKNFATEDKLASKQTDTPTERQNSSEKIKQQTVSQSSLSARESQSSRTSDQTRDNAVSEKPGVKPKLKSSTIPEISAIADYARLKVIVSEEQESTIQEFPPKKEGFFPLIQSRHSRRPVFTLDQKEYPVKEKKMPNKPEMSAKVNKEPKALVFPITEKEHQRTGMFKLGDKEKQEKPETQGISDTGEKHTQCLKERMKSPATLCKNQGREEQVARTEAQRQVDQSNPLSDNSDLQTIFPSAAVNRPRNTSASQHLMSPVNFNACEKHEQHKDDSRTPRKAEPLDDKWIKRREEREEKPSQEGLATQHDETTAKQSEKEASQIEKEKRAEEIMKKRIIEESRASLAEEERRSAQREEERRAKEREAIALRIKERREKQRESDKRAEKDKKAKQMKENRAAPKEEEMSAKLREGERKVKETERTKTEEERRAKLRREEEQLKENEKKRLKQQEERAVQEEQLRRAALEKQKLAVQEEQQRRSAEEEHQRRAALEKQNVAVQEEQQRRAAQEEQQRRAAQEEQQRRAAQEEQQRRAAQEEQLRRAAQEEQQKRAVYEEQQRRAAQEEQQRRAAQEEQQQRAAQEEQQWRAVLEKQKSTAQEQQRRALQEEHQRRVALERQKMAAHEEQQRIAAQEEQQRRAAQEEQQRRATQEEQQRIAAQEEQQRIAAQEEQQKRAEHEQQRRATQEEQQRGVTHEEQHRRAAREEQQRRDAQQELHIIAAQEQQMRAVLEKQKIAAQEEQQRRATLAVQRKKDVLIEERKQIEQTEEKILAEILEERKRAQGGGGRKAVEKEKTAAKQNVDKQAKEERTVQLEDIKAEGESQAAREWLTQREDEIKATASEEDEKLATQRKTERATQMEEQRKAAQMMDALQYYAINSTESERKTKERQVCSPFPSQQKHNPPECDSTEDSGTHTKHYRTHGSASPAPRSNTSSPALGAKPSMFRVKDNTIRGSSFTKPVKPRFHKNFGDDFRVGSPIERVSERGEEEQELIRHGADTRSNRLAVIKEFSTSQPASSSQDYSAHQPQQRPYSRRSIALDEDDSRSIISNMSEGVESFATSATDLADVRSLYDYDRPESACSYSSDMSRSMGKPPTVPPKSDKAMQRAKRLTTRRINKELCKAKEDKHAGVEKPPQEVCRGPPSSSNEVHYSNRHAVASPHFSSPISLAHAPVSMPTSHTEHPSSHHSVQTSPNAAGASSLPIASPHVTASVTLPVASSNPTSPASHNAVLKTVPHVSSSPTLHHATHPAPVTQYHVESSYPQSYPFTQRKVLQDLGSGQYFVVDVPVQVKTKTFFDPETGKYVQLNVRESGQSTSRPQPQQTYQQPQLQPQMRVKSQHPHSQASPAGKPMMMYQGYHGYPQGYQPTAINSVPPNGSSTPLSLHQNQQPVRENHSYGYPTSEVRENSEGHRYSPEKTPYMDTVNDTEKTYNTLYNTHGSYEAFPECDTNSQLAGSSVCENDNSAHTRYQPRDIITMGELEDFMEVSDW</sequence>
<dbReference type="GO" id="GO:0030018">
    <property type="term" value="C:Z disc"/>
    <property type="evidence" value="ECO:0007669"/>
    <property type="project" value="TreeGrafter"/>
</dbReference>
<dbReference type="InterPro" id="IPR052303">
    <property type="entry name" value="CEFIP"/>
</dbReference>
<accession>A0AAV6S6E7</accession>
<feature type="compositionally biased region" description="Basic and acidic residues" evidence="1">
    <location>
        <begin position="187"/>
        <end position="200"/>
    </location>
</feature>
<feature type="compositionally biased region" description="Basic and acidic residues" evidence="1">
    <location>
        <begin position="503"/>
        <end position="628"/>
    </location>
</feature>
<feature type="compositionally biased region" description="Basic and acidic residues" evidence="1">
    <location>
        <begin position="1125"/>
        <end position="1135"/>
    </location>
</feature>
<feature type="region of interest" description="Disordered" evidence="1">
    <location>
        <begin position="123"/>
        <end position="715"/>
    </location>
</feature>
<dbReference type="Proteomes" id="UP000693946">
    <property type="component" value="Linkage Group LG15"/>
</dbReference>
<feature type="compositionally biased region" description="Low complexity" evidence="1">
    <location>
        <begin position="36"/>
        <end position="51"/>
    </location>
</feature>
<feature type="compositionally biased region" description="Basic and acidic residues" evidence="1">
    <location>
        <begin position="981"/>
        <end position="1001"/>
    </location>
</feature>
<evidence type="ECO:0000259" key="2">
    <source>
        <dbReference type="Pfam" id="PF15232"/>
    </source>
</evidence>
<dbReference type="PANTHER" id="PTHR33775">
    <property type="entry name" value="CARDIAC-ENRICHED FHL2-INTERACTING PROTEIN-RELATED"/>
    <property type="match status" value="1"/>
</dbReference>
<dbReference type="GO" id="GO:0070886">
    <property type="term" value="P:positive regulation of calcineurin-NFAT signaling cascade"/>
    <property type="evidence" value="ECO:0007669"/>
    <property type="project" value="TreeGrafter"/>
</dbReference>
<keyword evidence="4" id="KW-1185">Reference proteome</keyword>